<evidence type="ECO:0008006" key="6">
    <source>
        <dbReference type="Google" id="ProtNLM"/>
    </source>
</evidence>
<dbReference type="EMBL" id="JBGMDY010000002">
    <property type="protein sequence ID" value="KAL2345598.1"/>
    <property type="molecule type" value="Genomic_DNA"/>
</dbReference>
<dbReference type="AlphaFoldDB" id="A0ABD1NBW3"/>
<dbReference type="PANTHER" id="PTHR22835">
    <property type="entry name" value="ZINC FINGER FYVE DOMAIN CONTAINING PROTEIN"/>
    <property type="match status" value="1"/>
</dbReference>
<keyword evidence="3" id="KW-0732">Signal</keyword>
<comment type="caution">
    <text evidence="4">The sequence shown here is derived from an EMBL/GenBank/DDBJ whole genome shotgun (WGS) entry which is preliminary data.</text>
</comment>
<keyword evidence="5" id="KW-1185">Reference proteome</keyword>
<evidence type="ECO:0000313" key="4">
    <source>
        <dbReference type="EMBL" id="KAL2345598.1"/>
    </source>
</evidence>
<evidence type="ECO:0000256" key="3">
    <source>
        <dbReference type="SAM" id="SignalP"/>
    </source>
</evidence>
<feature type="chain" id="PRO_5044848275" description="GDSL esterase/lipase" evidence="3">
    <location>
        <begin position="22"/>
        <end position="203"/>
    </location>
</feature>
<dbReference type="PANTHER" id="PTHR22835:SF275">
    <property type="entry name" value="OS01G0331100 PROTEIN"/>
    <property type="match status" value="1"/>
</dbReference>
<dbReference type="InterPro" id="IPR001087">
    <property type="entry name" value="GDSL"/>
</dbReference>
<dbReference type="InterPro" id="IPR036514">
    <property type="entry name" value="SGNH_hydro_sf"/>
</dbReference>
<organism evidence="4 5">
    <name type="scientific">Flemingia macrophylla</name>
    <dbReference type="NCBI Taxonomy" id="520843"/>
    <lineage>
        <taxon>Eukaryota</taxon>
        <taxon>Viridiplantae</taxon>
        <taxon>Streptophyta</taxon>
        <taxon>Embryophyta</taxon>
        <taxon>Tracheophyta</taxon>
        <taxon>Spermatophyta</taxon>
        <taxon>Magnoliopsida</taxon>
        <taxon>eudicotyledons</taxon>
        <taxon>Gunneridae</taxon>
        <taxon>Pentapetalae</taxon>
        <taxon>rosids</taxon>
        <taxon>fabids</taxon>
        <taxon>Fabales</taxon>
        <taxon>Fabaceae</taxon>
        <taxon>Papilionoideae</taxon>
        <taxon>50 kb inversion clade</taxon>
        <taxon>NPAAA clade</taxon>
        <taxon>indigoferoid/millettioid clade</taxon>
        <taxon>Phaseoleae</taxon>
        <taxon>Flemingia</taxon>
    </lineage>
</organism>
<sequence length="203" mass="22168">MQLQLQLFLLYSLSFFLSASAGCGKPPVLFVFGDSNSDTGGAAAAGIGFPIGFPHGRTFFHRPSCRVSDGRLLIDLLCQSLNTSLLVPYLDALSGTSFTNGANFAVVGSSTLPKNVAFSLYIQVTQFRRFKDRTLQLLTAGARNLINDEGFRDALYLIDIGQNDLEASFSRNLTYAHVLKKIPAFISEIENAVKVSLAFLRLF</sequence>
<evidence type="ECO:0000256" key="2">
    <source>
        <dbReference type="ARBA" id="ARBA00023180"/>
    </source>
</evidence>
<dbReference type="Gene3D" id="3.40.50.1110">
    <property type="entry name" value="SGNH hydrolase"/>
    <property type="match status" value="1"/>
</dbReference>
<dbReference type="Proteomes" id="UP001603857">
    <property type="component" value="Unassembled WGS sequence"/>
</dbReference>
<gene>
    <name evidence="4" type="ORF">Fmac_006883</name>
</gene>
<dbReference type="Pfam" id="PF00657">
    <property type="entry name" value="Lipase_GDSL"/>
    <property type="match status" value="1"/>
</dbReference>
<name>A0ABD1NBW3_9FABA</name>
<accession>A0ABD1NBW3</accession>
<evidence type="ECO:0000256" key="1">
    <source>
        <dbReference type="ARBA" id="ARBA00008668"/>
    </source>
</evidence>
<proteinExistence type="inferred from homology"/>
<evidence type="ECO:0000313" key="5">
    <source>
        <dbReference type="Proteomes" id="UP001603857"/>
    </source>
</evidence>
<reference evidence="4 5" key="1">
    <citation type="submission" date="2024-08" db="EMBL/GenBank/DDBJ databases">
        <title>Insights into the chromosomal genome structure of Flemingia macrophylla.</title>
        <authorList>
            <person name="Ding Y."/>
            <person name="Zhao Y."/>
            <person name="Bi W."/>
            <person name="Wu M."/>
            <person name="Zhao G."/>
            <person name="Gong Y."/>
            <person name="Li W."/>
            <person name="Zhang P."/>
        </authorList>
    </citation>
    <scope>NUCLEOTIDE SEQUENCE [LARGE SCALE GENOMIC DNA]</scope>
    <source>
        <strain evidence="4">DYQJB</strain>
        <tissue evidence="4">Leaf</tissue>
    </source>
</reference>
<protein>
    <recommendedName>
        <fullName evidence="6">GDSL esterase/lipase</fullName>
    </recommendedName>
</protein>
<comment type="similarity">
    <text evidence="1">Belongs to the 'GDSL' lipolytic enzyme family.</text>
</comment>
<feature type="signal peptide" evidence="3">
    <location>
        <begin position="1"/>
        <end position="21"/>
    </location>
</feature>
<keyword evidence="2" id="KW-0325">Glycoprotein</keyword>